<comment type="caution">
    <text evidence="2">The sequence shown here is derived from an EMBL/GenBank/DDBJ whole genome shotgun (WGS) entry which is preliminary data.</text>
</comment>
<name>A0ABT6QT65_9PSED</name>
<evidence type="ECO:0000313" key="2">
    <source>
        <dbReference type="EMBL" id="MDI2594101.1"/>
    </source>
</evidence>
<gene>
    <name evidence="2" type="ORF">POF45_22100</name>
</gene>
<dbReference type="EMBL" id="JARBWL010000002">
    <property type="protein sequence ID" value="MDI2594101.1"/>
    <property type="molecule type" value="Genomic_DNA"/>
</dbReference>
<feature type="region of interest" description="Disordered" evidence="1">
    <location>
        <begin position="111"/>
        <end position="140"/>
    </location>
</feature>
<accession>A0ABT6QT65</accession>
<sequence length="140" mass="14860">MANPRKPAQLKAVAGTTRKDRDVPVEVELPLVDEAPVVPDWMPNAHAIKEWNRLVPILMANKLLTDAALSPLAHMCALHGKIVQLYAAGEAPTASMSGTLRNLQNDFGLTPVAQGKVKSSGADDNKGNAFAGNGRKQGSK</sequence>
<evidence type="ECO:0000313" key="3">
    <source>
        <dbReference type="Proteomes" id="UP001159100"/>
    </source>
</evidence>
<organism evidence="2 3">
    <name type="scientific">Pseudomonas fungipugnans</name>
    <dbReference type="NCBI Taxonomy" id="3024217"/>
    <lineage>
        <taxon>Bacteria</taxon>
        <taxon>Pseudomonadati</taxon>
        <taxon>Pseudomonadota</taxon>
        <taxon>Gammaproteobacteria</taxon>
        <taxon>Pseudomonadales</taxon>
        <taxon>Pseudomonadaceae</taxon>
        <taxon>Pseudomonas</taxon>
    </lineage>
</organism>
<evidence type="ECO:0000256" key="1">
    <source>
        <dbReference type="SAM" id="MobiDB-lite"/>
    </source>
</evidence>
<protein>
    <recommendedName>
        <fullName evidence="4">Phage terminase small subunit P27 family</fullName>
    </recommendedName>
</protein>
<reference evidence="2 3" key="1">
    <citation type="submission" date="2023-02" db="EMBL/GenBank/DDBJ databases">
        <title>Pseudomonas chrutzelriedensis sp. nov., a potently antifungal strain isolated from moss.</title>
        <authorList>
            <person name="Schnyder A."/>
            <person name="Kalawong R."/>
            <person name="Eberl L."/>
            <person name="Agnoli K."/>
        </authorList>
    </citation>
    <scope>NUCLEOTIDE SEQUENCE [LARGE SCALE GENOMIC DNA]</scope>
    <source>
        <strain evidence="2 3">681</strain>
    </source>
</reference>
<proteinExistence type="predicted"/>
<dbReference type="RefSeq" id="WP_282316742.1">
    <property type="nucleotide sequence ID" value="NZ_JARBWL010000002.1"/>
</dbReference>
<keyword evidence="3" id="KW-1185">Reference proteome</keyword>
<evidence type="ECO:0008006" key="4">
    <source>
        <dbReference type="Google" id="ProtNLM"/>
    </source>
</evidence>
<dbReference type="Proteomes" id="UP001159100">
    <property type="component" value="Unassembled WGS sequence"/>
</dbReference>